<evidence type="ECO:0000313" key="4">
    <source>
        <dbReference type="Proteomes" id="UP000199159"/>
    </source>
</evidence>
<feature type="domain" description="Response regulatory" evidence="2">
    <location>
        <begin position="3"/>
        <end position="119"/>
    </location>
</feature>
<organism evidence="3 4">
    <name type="scientific">Litchfieldia salsa</name>
    <dbReference type="NCBI Taxonomy" id="930152"/>
    <lineage>
        <taxon>Bacteria</taxon>
        <taxon>Bacillati</taxon>
        <taxon>Bacillota</taxon>
        <taxon>Bacilli</taxon>
        <taxon>Bacillales</taxon>
        <taxon>Bacillaceae</taxon>
        <taxon>Litchfieldia</taxon>
    </lineage>
</organism>
<keyword evidence="4" id="KW-1185">Reference proteome</keyword>
<dbReference type="PANTHER" id="PTHR43228">
    <property type="entry name" value="TWO-COMPONENT RESPONSE REGULATOR"/>
    <property type="match status" value="1"/>
</dbReference>
<dbReference type="RefSeq" id="WP_090849633.1">
    <property type="nucleotide sequence ID" value="NZ_FNJU01000001.1"/>
</dbReference>
<proteinExistence type="predicted"/>
<dbReference type="SUPFAM" id="SSF52172">
    <property type="entry name" value="CheY-like"/>
    <property type="match status" value="1"/>
</dbReference>
<gene>
    <name evidence="3" type="ORF">SAMN05216565_101541</name>
</gene>
<dbReference type="EMBL" id="FNJU01000001">
    <property type="protein sequence ID" value="SDP10791.1"/>
    <property type="molecule type" value="Genomic_DNA"/>
</dbReference>
<dbReference type="PROSITE" id="PS50110">
    <property type="entry name" value="RESPONSE_REGULATORY"/>
    <property type="match status" value="1"/>
</dbReference>
<accession>A0A1H0Q043</accession>
<dbReference type="InterPro" id="IPR052048">
    <property type="entry name" value="ST_Response_Regulator"/>
</dbReference>
<feature type="modified residue" description="4-aspartylphosphate" evidence="1">
    <location>
        <position position="54"/>
    </location>
</feature>
<dbReference type="STRING" id="930152.SAMN05216565_101541"/>
<dbReference type="Pfam" id="PF00072">
    <property type="entry name" value="Response_reg"/>
    <property type="match status" value="1"/>
</dbReference>
<evidence type="ECO:0000313" key="3">
    <source>
        <dbReference type="EMBL" id="SDP10791.1"/>
    </source>
</evidence>
<dbReference type="Gene3D" id="3.40.50.2300">
    <property type="match status" value="1"/>
</dbReference>
<name>A0A1H0Q043_9BACI</name>
<dbReference type="PANTHER" id="PTHR43228:SF1">
    <property type="entry name" value="TWO-COMPONENT RESPONSE REGULATOR ARR22"/>
    <property type="match status" value="1"/>
</dbReference>
<dbReference type="CDD" id="cd17536">
    <property type="entry name" value="REC_YesN-like"/>
    <property type="match status" value="1"/>
</dbReference>
<dbReference type="SMART" id="SM00448">
    <property type="entry name" value="REC"/>
    <property type="match status" value="1"/>
</dbReference>
<evidence type="ECO:0000256" key="1">
    <source>
        <dbReference type="PROSITE-ProRule" id="PRU00169"/>
    </source>
</evidence>
<dbReference type="OrthoDB" id="9780153at2"/>
<keyword evidence="1" id="KW-0597">Phosphoprotein</keyword>
<sequence length="134" mass="15328">MIKLLIVDDEQIERDAMKAILQRSFPQLIIELAKNGKIAIEKSQVFKPDVMLMDIKMPGMSGLEAIERISEDSSNIKFIMVTAYDSYDYARSAIKLGVRDYLLKPSKLSEIKEIVGKVLNEIEIERSKMNQFTN</sequence>
<dbReference type="InterPro" id="IPR011006">
    <property type="entry name" value="CheY-like_superfamily"/>
</dbReference>
<dbReference type="Proteomes" id="UP000199159">
    <property type="component" value="Unassembled WGS sequence"/>
</dbReference>
<reference evidence="4" key="1">
    <citation type="submission" date="2016-10" db="EMBL/GenBank/DDBJ databases">
        <authorList>
            <person name="Varghese N."/>
            <person name="Submissions S."/>
        </authorList>
    </citation>
    <scope>NUCLEOTIDE SEQUENCE [LARGE SCALE GENOMIC DNA]</scope>
    <source>
        <strain evidence="4">IBRC-M10078</strain>
    </source>
</reference>
<evidence type="ECO:0000259" key="2">
    <source>
        <dbReference type="PROSITE" id="PS50110"/>
    </source>
</evidence>
<dbReference type="AlphaFoldDB" id="A0A1H0Q043"/>
<dbReference type="InterPro" id="IPR001789">
    <property type="entry name" value="Sig_transdc_resp-reg_receiver"/>
</dbReference>
<protein>
    <submittedName>
        <fullName evidence="3">Two-component system, response regulator YesN</fullName>
    </submittedName>
</protein>
<dbReference type="GO" id="GO:0000160">
    <property type="term" value="P:phosphorelay signal transduction system"/>
    <property type="evidence" value="ECO:0007669"/>
    <property type="project" value="InterPro"/>
</dbReference>